<protein>
    <submittedName>
        <fullName evidence="2">Uncharacterized protein</fullName>
    </submittedName>
</protein>
<dbReference type="HOGENOM" id="CLU_037033_1_1_1"/>
<dbReference type="AlphaFoldDB" id="A0A0C2XRY6"/>
<accession>A0A0C2XRY6</accession>
<dbReference type="Pfam" id="PF11196">
    <property type="entry name" value="DUF2834"/>
    <property type="match status" value="1"/>
</dbReference>
<dbReference type="OrthoDB" id="2126185at2759"/>
<keyword evidence="1" id="KW-0812">Transmembrane</keyword>
<keyword evidence="3" id="KW-1185">Reference proteome</keyword>
<feature type="transmembrane region" description="Helical" evidence="1">
    <location>
        <begin position="6"/>
        <end position="30"/>
    </location>
</feature>
<dbReference type="EMBL" id="KN831782">
    <property type="protein sequence ID" value="KIM40478.1"/>
    <property type="molecule type" value="Genomic_DNA"/>
</dbReference>
<dbReference type="InterPro" id="IPR021362">
    <property type="entry name" value="DUF2834"/>
</dbReference>
<feature type="transmembrane region" description="Helical" evidence="1">
    <location>
        <begin position="143"/>
        <end position="165"/>
    </location>
</feature>
<gene>
    <name evidence="2" type="ORF">M413DRAFT_445929</name>
</gene>
<feature type="transmembrane region" description="Helical" evidence="1">
    <location>
        <begin position="334"/>
        <end position="356"/>
    </location>
</feature>
<feature type="transmembrane region" description="Helical" evidence="1">
    <location>
        <begin position="186"/>
        <end position="203"/>
    </location>
</feature>
<evidence type="ECO:0000313" key="2">
    <source>
        <dbReference type="EMBL" id="KIM40478.1"/>
    </source>
</evidence>
<evidence type="ECO:0000256" key="1">
    <source>
        <dbReference type="SAM" id="Phobius"/>
    </source>
</evidence>
<keyword evidence="1" id="KW-0472">Membrane</keyword>
<sequence length="371" mass="41687">MDVRHVFSLAVFGSYFLAIIVLFFLIISNLSSSSKTSSNGHLKPALFVVLTIGSLCHTWFYMFKYMEWSFNNYESSLRATVSHDFISRVGSWLWNTSLFEEAWATVCRHPMNWWWSEQLCLFTAGAWTIFIAVEGKRYNIKHLWAYMLLGQIVAISVAANLFYLACLLAQPPTLKADRRSAKAGPMLWLSVLLSLVTVAISPMTSQQTFLPNLLVMHALLFAPLLPRRATSTLSPKQGKTNEEAEEERFSIHVNYLYRFVQLASAAIHIRTALTTVKYLQQGSFGSNIAEAAWKVLHSHPAQSSIGWDVVWTSISFAVWIATRPAHSSQSSKPVTLSYLLLATPIASVGVTAPYVLQSKRNPSEIIDVKEE</sequence>
<reference evidence="3" key="2">
    <citation type="submission" date="2015-01" db="EMBL/GenBank/DDBJ databases">
        <title>Evolutionary Origins and Diversification of the Mycorrhizal Mutualists.</title>
        <authorList>
            <consortium name="DOE Joint Genome Institute"/>
            <consortium name="Mycorrhizal Genomics Consortium"/>
            <person name="Kohler A."/>
            <person name="Kuo A."/>
            <person name="Nagy L.G."/>
            <person name="Floudas D."/>
            <person name="Copeland A."/>
            <person name="Barry K.W."/>
            <person name="Cichocki N."/>
            <person name="Veneault-Fourrey C."/>
            <person name="LaButti K."/>
            <person name="Lindquist E.A."/>
            <person name="Lipzen A."/>
            <person name="Lundell T."/>
            <person name="Morin E."/>
            <person name="Murat C."/>
            <person name="Riley R."/>
            <person name="Ohm R."/>
            <person name="Sun H."/>
            <person name="Tunlid A."/>
            <person name="Henrissat B."/>
            <person name="Grigoriev I.V."/>
            <person name="Hibbett D.S."/>
            <person name="Martin F."/>
        </authorList>
    </citation>
    <scope>NUCLEOTIDE SEQUENCE [LARGE SCALE GENOMIC DNA]</scope>
    <source>
        <strain evidence="3">h7</strain>
    </source>
</reference>
<keyword evidence="1" id="KW-1133">Transmembrane helix</keyword>
<name>A0A0C2XRY6_HEBCY</name>
<organism evidence="2 3">
    <name type="scientific">Hebeloma cylindrosporum</name>
    <dbReference type="NCBI Taxonomy" id="76867"/>
    <lineage>
        <taxon>Eukaryota</taxon>
        <taxon>Fungi</taxon>
        <taxon>Dikarya</taxon>
        <taxon>Basidiomycota</taxon>
        <taxon>Agaricomycotina</taxon>
        <taxon>Agaricomycetes</taxon>
        <taxon>Agaricomycetidae</taxon>
        <taxon>Agaricales</taxon>
        <taxon>Agaricineae</taxon>
        <taxon>Hymenogastraceae</taxon>
        <taxon>Hebeloma</taxon>
    </lineage>
</organism>
<reference evidence="2 3" key="1">
    <citation type="submission" date="2014-04" db="EMBL/GenBank/DDBJ databases">
        <authorList>
            <consortium name="DOE Joint Genome Institute"/>
            <person name="Kuo A."/>
            <person name="Gay G."/>
            <person name="Dore J."/>
            <person name="Kohler A."/>
            <person name="Nagy L.G."/>
            <person name="Floudas D."/>
            <person name="Copeland A."/>
            <person name="Barry K.W."/>
            <person name="Cichocki N."/>
            <person name="Veneault-Fourrey C."/>
            <person name="LaButti K."/>
            <person name="Lindquist E.A."/>
            <person name="Lipzen A."/>
            <person name="Lundell T."/>
            <person name="Morin E."/>
            <person name="Murat C."/>
            <person name="Sun H."/>
            <person name="Tunlid A."/>
            <person name="Henrissat B."/>
            <person name="Grigoriev I.V."/>
            <person name="Hibbett D.S."/>
            <person name="Martin F."/>
            <person name="Nordberg H.P."/>
            <person name="Cantor M.N."/>
            <person name="Hua S.X."/>
        </authorList>
    </citation>
    <scope>NUCLEOTIDE SEQUENCE [LARGE SCALE GENOMIC DNA]</scope>
    <source>
        <strain evidence="3">h7</strain>
    </source>
</reference>
<evidence type="ECO:0000313" key="3">
    <source>
        <dbReference type="Proteomes" id="UP000053424"/>
    </source>
</evidence>
<dbReference type="Proteomes" id="UP000053424">
    <property type="component" value="Unassembled WGS sequence"/>
</dbReference>
<proteinExistence type="predicted"/>
<feature type="transmembrane region" description="Helical" evidence="1">
    <location>
        <begin position="42"/>
        <end position="62"/>
    </location>
</feature>